<proteinExistence type="inferred from homology"/>
<evidence type="ECO:0000256" key="1">
    <source>
        <dbReference type="ARBA" id="ARBA00004123"/>
    </source>
</evidence>
<evidence type="ECO:0000256" key="9">
    <source>
        <dbReference type="ARBA" id="ARBA00038126"/>
    </source>
</evidence>
<reference evidence="10 11" key="1">
    <citation type="submission" date="2024-01" db="EMBL/GenBank/DDBJ databases">
        <title>Comparative genomics of Cryptococcus and Kwoniella reveals pathogenesis evolution and contrasting modes of karyotype evolution via chromosome fusion or intercentromeric recombination.</title>
        <authorList>
            <person name="Coelho M.A."/>
            <person name="David-Palma M."/>
            <person name="Shea T."/>
            <person name="Bowers K."/>
            <person name="McGinley-Smith S."/>
            <person name="Mohammad A.W."/>
            <person name="Gnirke A."/>
            <person name="Yurkov A.M."/>
            <person name="Nowrousian M."/>
            <person name="Sun S."/>
            <person name="Cuomo C.A."/>
            <person name="Heitman J."/>
        </authorList>
    </citation>
    <scope>NUCLEOTIDE SEQUENCE [LARGE SCALE GENOMIC DNA]</scope>
    <source>
        <strain evidence="10">CBS 11374</strain>
    </source>
</reference>
<evidence type="ECO:0000256" key="4">
    <source>
        <dbReference type="ARBA" id="ARBA00022490"/>
    </source>
</evidence>
<dbReference type="GeneID" id="87954413"/>
<accession>A0ABZ1CVJ5</accession>
<dbReference type="InterPro" id="IPR029063">
    <property type="entry name" value="SAM-dependent_MTases_sf"/>
</dbReference>
<dbReference type="Gene3D" id="3.40.50.150">
    <property type="entry name" value="Vaccinia Virus protein VP39"/>
    <property type="match status" value="1"/>
</dbReference>
<comment type="subcellular location">
    <subcellularLocation>
        <location evidence="2">Cytoplasm</location>
    </subcellularLocation>
    <subcellularLocation>
        <location evidence="1">Nucleus</location>
    </subcellularLocation>
</comment>
<evidence type="ECO:0000313" key="11">
    <source>
        <dbReference type="Proteomes" id="UP001329825"/>
    </source>
</evidence>
<sequence length="407" mass="44555">MFKFDFQLDDEEEDESLHILIHSQSSKATNSALPLSSDDNVDKRCHHITLEELIKSLPEEISYSPLSLPFIQTPILRRDLYDARFQLYNKPNDENSASKEGGENEDDGEKYVDAQTDLIPGLYEGGLKSWEGGVDLVEVLSSVGDNQSEEKVGEWIRGASVLEVGCGTSLPTHYLLRSLLSTPSSSSSSSSSIKTTFHVQDYNSLVLSLVTLPNLVLAALPFLKPEVLHAPQDEEDVEDVIPDLESPGNLALSPALVEAFQNLLVERGIDLKFTYGHWTGLADDLVKDGKGYDLVLTAETIYAEESNASLLEVLRSGARKGDKGNAKESIGLEDSLGDLKVNDDDWQKKPLSESAQGLTLVAAKVLYFGVGGGLSAFLDRVENDGGWWKGVKNWTKGVGRKVVQVGW</sequence>
<evidence type="ECO:0000256" key="5">
    <source>
        <dbReference type="ARBA" id="ARBA00022603"/>
    </source>
</evidence>
<evidence type="ECO:0000256" key="2">
    <source>
        <dbReference type="ARBA" id="ARBA00004496"/>
    </source>
</evidence>
<dbReference type="PANTHER" id="PTHR14614:SF39">
    <property type="entry name" value="HISTIDINE PROTEIN METHYLTRANSFERASE 1 HOMOLOG"/>
    <property type="match status" value="1"/>
</dbReference>
<dbReference type="RefSeq" id="XP_062790079.1">
    <property type="nucleotide sequence ID" value="XM_062934028.1"/>
</dbReference>
<evidence type="ECO:0000256" key="8">
    <source>
        <dbReference type="ARBA" id="ARBA00023242"/>
    </source>
</evidence>
<dbReference type="Proteomes" id="UP001329825">
    <property type="component" value="Chromosome 3"/>
</dbReference>
<dbReference type="EC" id="2.1.1.85" evidence="3"/>
<keyword evidence="11" id="KW-1185">Reference proteome</keyword>
<keyword evidence="4" id="KW-0963">Cytoplasm</keyword>
<evidence type="ECO:0000256" key="3">
    <source>
        <dbReference type="ARBA" id="ARBA00012533"/>
    </source>
</evidence>
<protein>
    <recommendedName>
        <fullName evidence="3">protein-histidine N-methyltransferase</fullName>
        <ecNumber evidence="3">2.1.1.85</ecNumber>
    </recommendedName>
</protein>
<organism evidence="10 11">
    <name type="scientific">Kwoniella shivajii</name>
    <dbReference type="NCBI Taxonomy" id="564305"/>
    <lineage>
        <taxon>Eukaryota</taxon>
        <taxon>Fungi</taxon>
        <taxon>Dikarya</taxon>
        <taxon>Basidiomycota</taxon>
        <taxon>Agaricomycotina</taxon>
        <taxon>Tremellomycetes</taxon>
        <taxon>Tremellales</taxon>
        <taxon>Cryptococcaceae</taxon>
        <taxon>Kwoniella</taxon>
    </lineage>
</organism>
<keyword evidence="6" id="KW-0808">Transferase</keyword>
<evidence type="ECO:0000256" key="6">
    <source>
        <dbReference type="ARBA" id="ARBA00022679"/>
    </source>
</evidence>
<keyword evidence="5" id="KW-0489">Methyltransferase</keyword>
<comment type="similarity">
    <text evidence="9">Belongs to the methyltransferase superfamily. METTL18 family.</text>
</comment>
<evidence type="ECO:0000313" key="10">
    <source>
        <dbReference type="EMBL" id="WRT65339.1"/>
    </source>
</evidence>
<keyword evidence="7" id="KW-0949">S-adenosyl-L-methionine</keyword>
<name>A0ABZ1CVJ5_9TREE</name>
<keyword evidence="8" id="KW-0539">Nucleus</keyword>
<dbReference type="PANTHER" id="PTHR14614">
    <property type="entry name" value="HEPATOCELLULAR CARCINOMA-ASSOCIATED ANTIGEN"/>
    <property type="match status" value="1"/>
</dbReference>
<gene>
    <name evidence="10" type="ORF">IL334_002282</name>
</gene>
<dbReference type="EMBL" id="CP141883">
    <property type="protein sequence ID" value="WRT65339.1"/>
    <property type="molecule type" value="Genomic_DNA"/>
</dbReference>
<evidence type="ECO:0000256" key="7">
    <source>
        <dbReference type="ARBA" id="ARBA00022691"/>
    </source>
</evidence>
<dbReference type="InterPro" id="IPR019410">
    <property type="entry name" value="Methyltransf_16"/>
</dbReference>